<gene>
    <name evidence="1" type="ORF">NUW58_g6832</name>
</gene>
<dbReference type="EMBL" id="JAPDGR010001632">
    <property type="protein sequence ID" value="KAJ2980865.1"/>
    <property type="molecule type" value="Genomic_DNA"/>
</dbReference>
<protein>
    <submittedName>
        <fullName evidence="1">Uncharacterized protein</fullName>
    </submittedName>
</protein>
<comment type="caution">
    <text evidence="1">The sequence shown here is derived from an EMBL/GenBank/DDBJ whole genome shotgun (WGS) entry which is preliminary data.</text>
</comment>
<evidence type="ECO:0000313" key="2">
    <source>
        <dbReference type="Proteomes" id="UP001143856"/>
    </source>
</evidence>
<proteinExistence type="predicted"/>
<organism evidence="1 2">
    <name type="scientific">Xylaria curta</name>
    <dbReference type="NCBI Taxonomy" id="42375"/>
    <lineage>
        <taxon>Eukaryota</taxon>
        <taxon>Fungi</taxon>
        <taxon>Dikarya</taxon>
        <taxon>Ascomycota</taxon>
        <taxon>Pezizomycotina</taxon>
        <taxon>Sordariomycetes</taxon>
        <taxon>Xylariomycetidae</taxon>
        <taxon>Xylariales</taxon>
        <taxon>Xylariaceae</taxon>
        <taxon>Xylaria</taxon>
    </lineage>
</organism>
<accession>A0ACC1NNL2</accession>
<sequence>MPVDIPANEPSDGQELAGAPGLEEVICILKRHSSTKETYEILSLSQEEYEGKPSFSLRRSSYARGDDNEAEALQRLIGDFGITDSPEHLRARPGRRVHVVVSTHSGTGLSTQFYDKVLAPLLEAVGLSGQPERIGAEQQGSYHLLVTQDAESVKRFAQDLSSWDGGDKDVEHTVVLLSGDGGIVDMLNGEAPCSGFRPRTRSTHFTARESCPATLV</sequence>
<name>A0ACC1NNL2_9PEZI</name>
<keyword evidence="2" id="KW-1185">Reference proteome</keyword>
<evidence type="ECO:0000313" key="1">
    <source>
        <dbReference type="EMBL" id="KAJ2980865.1"/>
    </source>
</evidence>
<dbReference type="Proteomes" id="UP001143856">
    <property type="component" value="Unassembled WGS sequence"/>
</dbReference>
<reference evidence="1" key="1">
    <citation type="submission" date="2022-10" db="EMBL/GenBank/DDBJ databases">
        <title>Genome Sequence of Xylaria curta.</title>
        <authorList>
            <person name="Buettner E."/>
        </authorList>
    </citation>
    <scope>NUCLEOTIDE SEQUENCE</scope>
    <source>
        <strain evidence="1">Babe10</strain>
    </source>
</reference>